<dbReference type="RefSeq" id="WP_317477752.1">
    <property type="nucleotide sequence ID" value="NZ_JARQTW010000017.1"/>
</dbReference>
<dbReference type="Pfam" id="PF01063">
    <property type="entry name" value="Aminotran_4"/>
    <property type="match status" value="1"/>
</dbReference>
<keyword evidence="1" id="KW-0032">Aminotransferase</keyword>
<organism evidence="1 2">
    <name type="scientific">Exercitatus varius</name>
    <dbReference type="NCBI Taxonomy" id="67857"/>
    <lineage>
        <taxon>Bacteria</taxon>
        <taxon>Pseudomonadati</taxon>
        <taxon>Pseudomonadota</taxon>
        <taxon>Gammaproteobacteria</taxon>
        <taxon>Pasteurellales</taxon>
        <taxon>Pasteurellaceae</taxon>
        <taxon>Exercitatus</taxon>
    </lineage>
</organism>
<dbReference type="Proteomes" id="UP001214976">
    <property type="component" value="Unassembled WGS sequence"/>
</dbReference>
<dbReference type="Gene3D" id="3.30.470.10">
    <property type="match status" value="1"/>
</dbReference>
<dbReference type="InterPro" id="IPR043131">
    <property type="entry name" value="BCAT-like_N"/>
</dbReference>
<gene>
    <name evidence="1" type="ORF">P7M15_09905</name>
</gene>
<comment type="caution">
    <text evidence="1">The sequence shown here is derived from an EMBL/GenBank/DDBJ whole genome shotgun (WGS) entry which is preliminary data.</text>
</comment>
<dbReference type="InterPro" id="IPR036038">
    <property type="entry name" value="Aminotransferase-like"/>
</dbReference>
<proteinExistence type="predicted"/>
<dbReference type="InterPro" id="IPR001544">
    <property type="entry name" value="Aminotrans_IV"/>
</dbReference>
<dbReference type="SUPFAM" id="SSF56752">
    <property type="entry name" value="D-aminoacid aminotransferase-like PLP-dependent enzymes"/>
    <property type="match status" value="1"/>
</dbReference>
<name>A0AAW6QEM0_9PAST</name>
<evidence type="ECO:0000313" key="2">
    <source>
        <dbReference type="Proteomes" id="UP001214976"/>
    </source>
</evidence>
<dbReference type="AlphaFoldDB" id="A0AAW6QEM0"/>
<accession>A0AAW6QEM0</accession>
<protein>
    <submittedName>
        <fullName evidence="1">Aminotransferase class IV family protein</fullName>
    </submittedName>
</protein>
<sequence>MEFPLIETICIEGGEIQNIALHQQRYEQSLRRFYGKSAVKIYDLFSLIQNSTDFSPALSQPLVRCRAAYHHSAVRLQFFPYRRKAYRAFQPVICDEIDYALKYSDRTLLNRLLAQRGQCDEIMIIKQGWVTDCSIGNLVFRRQGEWFTPDTPLLKGTQRQKLLNEGKIREIAISLRDMDRFDEIRLINAMNGLAD</sequence>
<evidence type="ECO:0000313" key="1">
    <source>
        <dbReference type="EMBL" id="MDG2950817.1"/>
    </source>
</evidence>
<dbReference type="Gene3D" id="3.20.10.10">
    <property type="entry name" value="D-amino Acid Aminotransferase, subunit A, domain 2"/>
    <property type="match status" value="1"/>
</dbReference>
<dbReference type="GO" id="GO:0008483">
    <property type="term" value="F:transaminase activity"/>
    <property type="evidence" value="ECO:0007669"/>
    <property type="project" value="UniProtKB-KW"/>
</dbReference>
<dbReference type="EMBL" id="JARQTW010000017">
    <property type="protein sequence ID" value="MDG2950817.1"/>
    <property type="molecule type" value="Genomic_DNA"/>
</dbReference>
<dbReference type="InterPro" id="IPR043132">
    <property type="entry name" value="BCAT-like_C"/>
</dbReference>
<reference evidence="1" key="1">
    <citation type="submission" date="2023-03" db="EMBL/GenBank/DDBJ databases">
        <title>Classification of Bisgaard taxon 6 and taxon 10 as Exercitatus varius gen. nov., spec. nov.</title>
        <authorList>
            <person name="Christensen H."/>
        </authorList>
    </citation>
    <scope>NUCLEOTIDE SEQUENCE</scope>
    <source>
        <strain evidence="1">86116</strain>
    </source>
</reference>
<keyword evidence="1" id="KW-0808">Transferase</keyword>